<keyword evidence="4" id="KW-0732">Signal</keyword>
<dbReference type="PANTHER" id="PTHR11783">
    <property type="entry name" value="SULFOTRANSFERASE SULT"/>
    <property type="match status" value="1"/>
</dbReference>
<dbReference type="SUPFAM" id="SSF52540">
    <property type="entry name" value="P-loop containing nucleoside triphosphate hydrolases"/>
    <property type="match status" value="2"/>
</dbReference>
<feature type="chain" id="PRO_5043888756" description="Sulfotransferase" evidence="4">
    <location>
        <begin position="22"/>
        <end position="471"/>
    </location>
</feature>
<dbReference type="InterPro" id="IPR027417">
    <property type="entry name" value="P-loop_NTPase"/>
</dbReference>
<comment type="similarity">
    <text evidence="1 3">Belongs to the sulfotransferase 1 family.</text>
</comment>
<feature type="signal peptide" evidence="4">
    <location>
        <begin position="1"/>
        <end position="21"/>
    </location>
</feature>
<sequence length="471" mass="53822">MEKKNAPLWWLLLKMFIITRTNIPTTENQEEEQQQEEEEYQEPSLDEGLLYVPLINHQGFWFPHPGFLQGVTAAQRHFVARSTDVIVTSAPKSGTVWLKALLFATVNRKHLSFSDDDHPLLNLNPHDCVPFLDSQVYTKTPPSPDIEALPSPRLLAMHVPYPLLPISIPESGCKIIYLSRDPKDSLVSLWHFINAAKQETSEPLPLDRAVESFVRGATPYGPFWDQAMGYYKESLKNPERVLFIRYEALHKDPFGELKRLAKFVGCPFTEEEEREGVVGEIVEMCGFERLVGLEVNKRGKMEMGKVEVENRLFFRKGRVGDWENYLTEEMAERVERVVEERLRGSGLSFGSSTVSGESGCKIVYLSRDPKDSFVSLWHFINAAKPDVVGEIVEMCGFEMLVGLEVYKRGKMEMGEVEVEVEVENRVFFRKERVGDWENYLTEEMVERVERVVEERLRGSGLSFGSSTVSGA</sequence>
<gene>
    <name evidence="6" type="primary">SOT5</name>
    <name evidence="6" type="ORF">QJS10_CPA10g01744</name>
</gene>
<feature type="domain" description="Sulfotransferase" evidence="5">
    <location>
        <begin position="83"/>
        <end position="346"/>
    </location>
</feature>
<accession>A0AAV9E511</accession>
<dbReference type="Proteomes" id="UP001180020">
    <property type="component" value="Unassembled WGS sequence"/>
</dbReference>
<evidence type="ECO:0000256" key="1">
    <source>
        <dbReference type="ARBA" id="ARBA00005771"/>
    </source>
</evidence>
<proteinExistence type="inferred from homology"/>
<evidence type="ECO:0000256" key="2">
    <source>
        <dbReference type="ARBA" id="ARBA00022679"/>
    </source>
</evidence>
<reference evidence="6" key="1">
    <citation type="journal article" date="2023" name="Nat. Commun.">
        <title>Diploid and tetraploid genomes of Acorus and the evolution of monocots.</title>
        <authorList>
            <person name="Ma L."/>
            <person name="Liu K.W."/>
            <person name="Li Z."/>
            <person name="Hsiao Y.Y."/>
            <person name="Qi Y."/>
            <person name="Fu T."/>
            <person name="Tang G.D."/>
            <person name="Zhang D."/>
            <person name="Sun W.H."/>
            <person name="Liu D.K."/>
            <person name="Li Y."/>
            <person name="Chen G.Z."/>
            <person name="Liu X.D."/>
            <person name="Liao X.Y."/>
            <person name="Jiang Y.T."/>
            <person name="Yu X."/>
            <person name="Hao Y."/>
            <person name="Huang J."/>
            <person name="Zhao X.W."/>
            <person name="Ke S."/>
            <person name="Chen Y.Y."/>
            <person name="Wu W.L."/>
            <person name="Hsu J.L."/>
            <person name="Lin Y.F."/>
            <person name="Huang M.D."/>
            <person name="Li C.Y."/>
            <person name="Huang L."/>
            <person name="Wang Z.W."/>
            <person name="Zhao X."/>
            <person name="Zhong W.Y."/>
            <person name="Peng D.H."/>
            <person name="Ahmad S."/>
            <person name="Lan S."/>
            <person name="Zhang J.S."/>
            <person name="Tsai W.C."/>
            <person name="Van de Peer Y."/>
            <person name="Liu Z.J."/>
        </authorList>
    </citation>
    <scope>NUCLEOTIDE SEQUENCE</scope>
    <source>
        <strain evidence="6">CP</strain>
    </source>
</reference>
<dbReference type="AlphaFoldDB" id="A0AAV9E511"/>
<keyword evidence="2 3" id="KW-0808">Transferase</keyword>
<reference evidence="6" key="2">
    <citation type="submission" date="2023-06" db="EMBL/GenBank/DDBJ databases">
        <authorList>
            <person name="Ma L."/>
            <person name="Liu K.-W."/>
            <person name="Li Z."/>
            <person name="Hsiao Y.-Y."/>
            <person name="Qi Y."/>
            <person name="Fu T."/>
            <person name="Tang G."/>
            <person name="Zhang D."/>
            <person name="Sun W.-H."/>
            <person name="Liu D.-K."/>
            <person name="Li Y."/>
            <person name="Chen G.-Z."/>
            <person name="Liu X.-D."/>
            <person name="Liao X.-Y."/>
            <person name="Jiang Y.-T."/>
            <person name="Yu X."/>
            <person name="Hao Y."/>
            <person name="Huang J."/>
            <person name="Zhao X.-W."/>
            <person name="Ke S."/>
            <person name="Chen Y.-Y."/>
            <person name="Wu W.-L."/>
            <person name="Hsu J.-L."/>
            <person name="Lin Y.-F."/>
            <person name="Huang M.-D."/>
            <person name="Li C.-Y."/>
            <person name="Huang L."/>
            <person name="Wang Z.-W."/>
            <person name="Zhao X."/>
            <person name="Zhong W.-Y."/>
            <person name="Peng D.-H."/>
            <person name="Ahmad S."/>
            <person name="Lan S."/>
            <person name="Zhang J.-S."/>
            <person name="Tsai W.-C."/>
            <person name="Van De Peer Y."/>
            <person name="Liu Z.-J."/>
        </authorList>
    </citation>
    <scope>NUCLEOTIDE SEQUENCE</scope>
    <source>
        <strain evidence="6">CP</strain>
        <tissue evidence="6">Leaves</tissue>
    </source>
</reference>
<keyword evidence="7" id="KW-1185">Reference proteome</keyword>
<dbReference type="EC" id="2.8.2.-" evidence="3"/>
<evidence type="ECO:0000313" key="7">
    <source>
        <dbReference type="Proteomes" id="UP001180020"/>
    </source>
</evidence>
<organism evidence="6 7">
    <name type="scientific">Acorus calamus</name>
    <name type="common">Sweet flag</name>
    <dbReference type="NCBI Taxonomy" id="4465"/>
    <lineage>
        <taxon>Eukaryota</taxon>
        <taxon>Viridiplantae</taxon>
        <taxon>Streptophyta</taxon>
        <taxon>Embryophyta</taxon>
        <taxon>Tracheophyta</taxon>
        <taxon>Spermatophyta</taxon>
        <taxon>Magnoliopsida</taxon>
        <taxon>Liliopsida</taxon>
        <taxon>Acoraceae</taxon>
        <taxon>Acorus</taxon>
    </lineage>
</organism>
<dbReference type="InterPro" id="IPR000863">
    <property type="entry name" value="Sulfotransferase_dom"/>
</dbReference>
<comment type="caution">
    <text evidence="6">The sequence shown here is derived from an EMBL/GenBank/DDBJ whole genome shotgun (WGS) entry which is preliminary data.</text>
</comment>
<feature type="domain" description="Sulfotransferase" evidence="5">
    <location>
        <begin position="385"/>
        <end position="460"/>
    </location>
</feature>
<evidence type="ECO:0000256" key="3">
    <source>
        <dbReference type="RuleBase" id="RU361155"/>
    </source>
</evidence>
<dbReference type="GO" id="GO:0008146">
    <property type="term" value="F:sulfotransferase activity"/>
    <property type="evidence" value="ECO:0007669"/>
    <property type="project" value="InterPro"/>
</dbReference>
<evidence type="ECO:0000259" key="5">
    <source>
        <dbReference type="Pfam" id="PF00685"/>
    </source>
</evidence>
<evidence type="ECO:0000313" key="6">
    <source>
        <dbReference type="EMBL" id="KAK1307162.1"/>
    </source>
</evidence>
<dbReference type="EMBL" id="JAUJYO010000010">
    <property type="protein sequence ID" value="KAK1307162.1"/>
    <property type="molecule type" value="Genomic_DNA"/>
</dbReference>
<dbReference type="Pfam" id="PF00685">
    <property type="entry name" value="Sulfotransfer_1"/>
    <property type="match status" value="2"/>
</dbReference>
<dbReference type="Gene3D" id="3.40.50.300">
    <property type="entry name" value="P-loop containing nucleotide triphosphate hydrolases"/>
    <property type="match status" value="3"/>
</dbReference>
<protein>
    <recommendedName>
        <fullName evidence="3">Sulfotransferase</fullName>
        <ecNumber evidence="3">2.8.2.-</ecNumber>
    </recommendedName>
</protein>
<name>A0AAV9E511_ACOCL</name>
<evidence type="ECO:0000256" key="4">
    <source>
        <dbReference type="SAM" id="SignalP"/>
    </source>
</evidence>